<dbReference type="EMBL" id="LR865411">
    <property type="protein sequence ID" value="CAD2100688.1"/>
    <property type="molecule type" value="Genomic_DNA"/>
</dbReference>
<dbReference type="Proteomes" id="UP000515268">
    <property type="component" value="Chromosome PVPCR_06"/>
</dbReference>
<accession>A0A6V7SRI2</accession>
<keyword evidence="3" id="KW-1185">Reference proteome</keyword>
<evidence type="ECO:0000313" key="3">
    <source>
        <dbReference type="Proteomes" id="UP000515268"/>
    </source>
</evidence>
<protein>
    <submittedName>
        <fullName evidence="2">PIR protein CIR protein</fullName>
    </submittedName>
</protein>
<evidence type="ECO:0000313" key="2">
    <source>
        <dbReference type="EMBL" id="CAD2100688.1"/>
    </source>
</evidence>
<dbReference type="Pfam" id="PF06022">
    <property type="entry name" value="Cir_Bir_Yir"/>
    <property type="match status" value="1"/>
</dbReference>
<dbReference type="VEuPathDB" id="PlasmoDB:PVPCR_0602980"/>
<organism evidence="2 3">
    <name type="scientific">Plasmodium vinckei petteri</name>
    <dbReference type="NCBI Taxonomy" id="138298"/>
    <lineage>
        <taxon>Eukaryota</taxon>
        <taxon>Sar</taxon>
        <taxon>Alveolata</taxon>
        <taxon>Apicomplexa</taxon>
        <taxon>Aconoidasida</taxon>
        <taxon>Haemosporida</taxon>
        <taxon>Plasmodiidae</taxon>
        <taxon>Plasmodium</taxon>
        <taxon>Plasmodium (Vinckeia)</taxon>
    </lineage>
</organism>
<sequence length="305" mass="34780">MAQPSYNIENVYRAISTINGYFSEEKQYGATIQRTDPIIHTYCHYGNTKGKCGNYFQMASSGVIHLLKKLKGMSGLECDKLAEYAILWLSYKLAIKPNNNGIDLNHFYTNYIIKNNDYNKKIKNDDSLTYKAIIDTKKDFMNIKEIYNFSYLFSILFYLYNVNNPNNLKCTNNSNYPENFANKFKELNEDSNINGNTSYRKLLSTLSDDYDNLKKIYVNNKSCNFPLLPQIEPKKSLAQNPAEISGRGFEQISGQTSEVISSSSSISTTLIPGLSVVSAIPVFLGIAYKTIYKKKIKKNNEENEN</sequence>
<dbReference type="AlphaFoldDB" id="A0A6V7SRI2"/>
<feature type="transmembrane region" description="Helical" evidence="1">
    <location>
        <begin position="270"/>
        <end position="288"/>
    </location>
</feature>
<name>A0A6V7SRI2_PLAVN</name>
<dbReference type="NCBIfam" id="TIGR01590">
    <property type="entry name" value="yir-bir-cir_Pla"/>
    <property type="match status" value="1"/>
</dbReference>
<gene>
    <name evidence="2" type="ORF">PVPCR_0602980</name>
</gene>
<keyword evidence="1" id="KW-0812">Transmembrane</keyword>
<keyword evidence="1" id="KW-0472">Membrane</keyword>
<proteinExistence type="predicted"/>
<dbReference type="OrthoDB" id="372865at2759"/>
<evidence type="ECO:0000256" key="1">
    <source>
        <dbReference type="SAM" id="Phobius"/>
    </source>
</evidence>
<reference evidence="2 3" key="1">
    <citation type="submission" date="2020-08" db="EMBL/GenBank/DDBJ databases">
        <authorList>
            <person name="Ramaprasad A."/>
        </authorList>
    </citation>
    <scope>NUCLEOTIDE SEQUENCE [LARGE SCALE GENOMIC DNA]</scope>
</reference>
<dbReference type="InterPro" id="IPR006477">
    <property type="entry name" value="Yir_bir_cir"/>
</dbReference>
<keyword evidence="1" id="KW-1133">Transmembrane helix</keyword>